<organism evidence="1 2">
    <name type="scientific">Piscinibacter sakaiensis</name>
    <name type="common">Ideonella sakaiensis</name>
    <dbReference type="NCBI Taxonomy" id="1547922"/>
    <lineage>
        <taxon>Bacteria</taxon>
        <taxon>Pseudomonadati</taxon>
        <taxon>Pseudomonadota</taxon>
        <taxon>Betaproteobacteria</taxon>
        <taxon>Burkholderiales</taxon>
        <taxon>Sphaerotilaceae</taxon>
        <taxon>Piscinibacter</taxon>
    </lineage>
</organism>
<dbReference type="Proteomes" id="UP000037660">
    <property type="component" value="Unassembled WGS sequence"/>
</dbReference>
<comment type="caution">
    <text evidence="1">The sequence shown here is derived from an EMBL/GenBank/DDBJ whole genome shotgun (WGS) entry which is preliminary data.</text>
</comment>
<accession>A0A0K8P424</accession>
<name>A0A0K8P424_PISS1</name>
<dbReference type="EMBL" id="BBYR01000046">
    <property type="protein sequence ID" value="GAP37403.1"/>
    <property type="molecule type" value="Genomic_DNA"/>
</dbReference>
<reference evidence="1 2" key="2">
    <citation type="journal article" date="2016" name="Science">
        <title>A bacterium that degrades and assimilates poly(ethylene terephthalate).</title>
        <authorList>
            <person name="Yoshida S."/>
            <person name="Hiraga K."/>
            <person name="Takehana T."/>
            <person name="Taniguchi I."/>
            <person name="Yamaji H."/>
            <person name="Maeda Y."/>
            <person name="Toyohara K."/>
            <person name="Miyamoto K."/>
            <person name="Kimura Y."/>
            <person name="Oda K."/>
        </authorList>
    </citation>
    <scope>NUCLEOTIDE SEQUENCE [LARGE SCALE GENOMIC DNA]</scope>
    <source>
        <strain evidence="2">NBRC 110686 / TISTR 2288 / 201-F6</strain>
    </source>
</reference>
<protein>
    <submittedName>
        <fullName evidence="1">Uncharacterized protein</fullName>
    </submittedName>
</protein>
<sequence>MRVPERFEKVNGPHAIIDTDASQVGRQPFDMEQLRVRLDMLHTRIRMAFDASVSEHALKVWQ</sequence>
<evidence type="ECO:0000313" key="2">
    <source>
        <dbReference type="Proteomes" id="UP000037660"/>
    </source>
</evidence>
<proteinExistence type="predicted"/>
<reference evidence="2" key="1">
    <citation type="submission" date="2015-07" db="EMBL/GenBank/DDBJ databases">
        <title>Discovery of a poly(ethylene terephthalate assimilation.</title>
        <authorList>
            <person name="Yoshida S."/>
            <person name="Hiraga K."/>
            <person name="Takehana T."/>
            <person name="Taniguchi I."/>
            <person name="Yamaji H."/>
            <person name="Maeda Y."/>
            <person name="Toyohara K."/>
            <person name="Miyamoto K."/>
            <person name="Kimura Y."/>
            <person name="Oda K."/>
        </authorList>
    </citation>
    <scope>NUCLEOTIDE SEQUENCE [LARGE SCALE GENOMIC DNA]</scope>
    <source>
        <strain evidence="2">NBRC 110686 / TISTR 2288 / 201-F6</strain>
    </source>
</reference>
<keyword evidence="2" id="KW-1185">Reference proteome</keyword>
<evidence type="ECO:0000313" key="1">
    <source>
        <dbReference type="EMBL" id="GAP37403.1"/>
    </source>
</evidence>
<gene>
    <name evidence="1" type="ORF">ISF6_3258</name>
</gene>
<dbReference type="AlphaFoldDB" id="A0A0K8P424"/>